<organism evidence="4 5">
    <name type="scientific">Butyricimonas hominis</name>
    <dbReference type="NCBI Taxonomy" id="2763032"/>
    <lineage>
        <taxon>Bacteria</taxon>
        <taxon>Pseudomonadati</taxon>
        <taxon>Bacteroidota</taxon>
        <taxon>Bacteroidia</taxon>
        <taxon>Bacteroidales</taxon>
        <taxon>Odoribacteraceae</taxon>
        <taxon>Butyricimonas</taxon>
    </lineage>
</organism>
<gene>
    <name evidence="4" type="ORF">H8S64_14290</name>
</gene>
<dbReference type="InterPro" id="IPR026906">
    <property type="entry name" value="LRR_5"/>
</dbReference>
<dbReference type="InterPro" id="IPR032675">
    <property type="entry name" value="LRR_dom_sf"/>
</dbReference>
<sequence>MKRCIFFLIFLSLGLLVACSKYDDGKLWNKVNDLDSRLAALEKQCKEMNTNIASMKVILDALQTNDYITNVTVISENGIEIGYKLDFKTHPSITIYHGKNGEAGQTPVIGIKQAEDGYYYWTQKVGDQTTWLLDEGGNKIKAKGEDGEDGKDGVTPQLRINNNKWELSVDNGVTWSVLGEASGDSFFKNVINKEDILILELADGAVVTLPKGATFSVILDKYKIEDILPNTTYEINYTVVGGNEQVSIQINAPLGWNVYVETAGQYNGKILITTPEIVTDEKVYVIFLDGETAVTRVLPMLQGRLVHVEEPGTLKDCFSGEADWRQCKRLKITGTLNDGDYAFLKNKMQSLRFLDLSEIDNETLREGFFSGHACQTVILPEKLVTIPSYAFYHSGITSIKIPDGVREIGNYAFYNCRQLRGDLHLPYIIQTIGEHAFELCSFDGNLSLGAMLQKIGKAAFKDCKFTGKLTIPTQVGIIEDEAFAYCSRFTGLVFSANTGLGEPQLTSIGISAFEGCSGFRGDLVLPDRLANIGDYAFRYCSEEWKGRLVMGKSVKKIGYLAFIYNGPAGRKYRLNFEKIYFKSCFQPEDVMTGLVLNWEPRIEYVGVPLGCRRNFYDVEKYVEVMEEVDYTTFDF</sequence>
<dbReference type="SUPFAM" id="SSF52058">
    <property type="entry name" value="L domain-like"/>
    <property type="match status" value="1"/>
</dbReference>
<keyword evidence="1" id="KW-0175">Coiled coil</keyword>
<dbReference type="PROSITE" id="PS51257">
    <property type="entry name" value="PROKAR_LIPOPROTEIN"/>
    <property type="match status" value="1"/>
</dbReference>
<dbReference type="PANTHER" id="PTHR45661:SF3">
    <property type="entry name" value="IG-LIKE DOMAIN-CONTAINING PROTEIN"/>
    <property type="match status" value="1"/>
</dbReference>
<feature type="signal peptide" evidence="2">
    <location>
        <begin position="1"/>
        <end position="23"/>
    </location>
</feature>
<dbReference type="RefSeq" id="WP_186976872.1">
    <property type="nucleotide sequence ID" value="NZ_JACOOH010000006.1"/>
</dbReference>
<dbReference type="Pfam" id="PF13306">
    <property type="entry name" value="LRR_5"/>
    <property type="match status" value="1"/>
</dbReference>
<dbReference type="EMBL" id="JACOOH010000006">
    <property type="protein sequence ID" value="MBC5622268.1"/>
    <property type="molecule type" value="Genomic_DNA"/>
</dbReference>
<dbReference type="Proteomes" id="UP000646484">
    <property type="component" value="Unassembled WGS sequence"/>
</dbReference>
<evidence type="ECO:0000256" key="2">
    <source>
        <dbReference type="SAM" id="SignalP"/>
    </source>
</evidence>
<feature type="coiled-coil region" evidence="1">
    <location>
        <begin position="31"/>
        <end position="58"/>
    </location>
</feature>
<dbReference type="PANTHER" id="PTHR45661">
    <property type="entry name" value="SURFACE ANTIGEN"/>
    <property type="match status" value="1"/>
</dbReference>
<comment type="caution">
    <text evidence="4">The sequence shown here is derived from an EMBL/GenBank/DDBJ whole genome shotgun (WGS) entry which is preliminary data.</text>
</comment>
<evidence type="ECO:0000313" key="5">
    <source>
        <dbReference type="Proteomes" id="UP000646484"/>
    </source>
</evidence>
<dbReference type="InterPro" id="IPR032149">
    <property type="entry name" value="DUF4988"/>
</dbReference>
<keyword evidence="5" id="KW-1185">Reference proteome</keyword>
<evidence type="ECO:0000256" key="1">
    <source>
        <dbReference type="SAM" id="Coils"/>
    </source>
</evidence>
<proteinExistence type="predicted"/>
<feature type="chain" id="PRO_5047484509" evidence="2">
    <location>
        <begin position="24"/>
        <end position="635"/>
    </location>
</feature>
<dbReference type="InterPro" id="IPR053139">
    <property type="entry name" value="Surface_bspA-like"/>
</dbReference>
<protein>
    <submittedName>
        <fullName evidence="4">Leucine-rich repeat protein</fullName>
    </submittedName>
</protein>
<evidence type="ECO:0000259" key="3">
    <source>
        <dbReference type="Pfam" id="PF16378"/>
    </source>
</evidence>
<keyword evidence="2" id="KW-0732">Signal</keyword>
<dbReference type="Gene3D" id="3.80.10.10">
    <property type="entry name" value="Ribonuclease Inhibitor"/>
    <property type="match status" value="2"/>
</dbReference>
<feature type="domain" description="DUF4988" evidence="3">
    <location>
        <begin position="27"/>
        <end position="187"/>
    </location>
</feature>
<evidence type="ECO:0000313" key="4">
    <source>
        <dbReference type="EMBL" id="MBC5622268.1"/>
    </source>
</evidence>
<accession>A0ABR7D2S7</accession>
<dbReference type="Pfam" id="PF16378">
    <property type="entry name" value="DUF4988"/>
    <property type="match status" value="1"/>
</dbReference>
<reference evidence="4 5" key="1">
    <citation type="submission" date="2020-08" db="EMBL/GenBank/DDBJ databases">
        <title>Genome public.</title>
        <authorList>
            <person name="Liu C."/>
            <person name="Sun Q."/>
        </authorList>
    </citation>
    <scope>NUCLEOTIDE SEQUENCE [LARGE SCALE GENOMIC DNA]</scope>
    <source>
        <strain evidence="4 5">NSJ-56</strain>
    </source>
</reference>
<name>A0ABR7D2S7_9BACT</name>